<dbReference type="GO" id="GO:0005794">
    <property type="term" value="C:Golgi apparatus"/>
    <property type="evidence" value="ECO:0007669"/>
    <property type="project" value="TreeGrafter"/>
</dbReference>
<dbReference type="Proteomes" id="UP000593567">
    <property type="component" value="Unassembled WGS sequence"/>
</dbReference>
<proteinExistence type="predicted"/>
<dbReference type="Gene3D" id="1.25.40.10">
    <property type="entry name" value="Tetratricopeptide repeat domain"/>
    <property type="match status" value="1"/>
</dbReference>
<feature type="region of interest" description="Disordered" evidence="1">
    <location>
        <begin position="1"/>
        <end position="112"/>
    </location>
</feature>
<protein>
    <submittedName>
        <fullName evidence="2">TRAPPC12</fullName>
    </submittedName>
</protein>
<organism evidence="2 3">
    <name type="scientific">Bugula neritina</name>
    <name type="common">Brown bryozoan</name>
    <name type="synonym">Sertularia neritina</name>
    <dbReference type="NCBI Taxonomy" id="10212"/>
    <lineage>
        <taxon>Eukaryota</taxon>
        <taxon>Metazoa</taxon>
        <taxon>Spiralia</taxon>
        <taxon>Lophotrochozoa</taxon>
        <taxon>Bryozoa</taxon>
        <taxon>Gymnolaemata</taxon>
        <taxon>Cheilostomatida</taxon>
        <taxon>Flustrina</taxon>
        <taxon>Buguloidea</taxon>
        <taxon>Bugulidae</taxon>
        <taxon>Bugula</taxon>
    </lineage>
</organism>
<evidence type="ECO:0000313" key="3">
    <source>
        <dbReference type="Proteomes" id="UP000593567"/>
    </source>
</evidence>
<feature type="compositionally biased region" description="Polar residues" evidence="1">
    <location>
        <begin position="86"/>
        <end position="105"/>
    </location>
</feature>
<reference evidence="2" key="1">
    <citation type="submission" date="2020-06" db="EMBL/GenBank/DDBJ databases">
        <title>Draft genome of Bugula neritina, a colonial animal packing powerful symbionts and potential medicines.</title>
        <authorList>
            <person name="Rayko M."/>
        </authorList>
    </citation>
    <scope>NUCLEOTIDE SEQUENCE [LARGE SCALE GENOMIC DNA]</scope>
    <source>
        <strain evidence="2">Kwan_BN1</strain>
    </source>
</reference>
<accession>A0A7J7JT78</accession>
<gene>
    <name evidence="2" type="ORF">EB796_012149</name>
</gene>
<comment type="caution">
    <text evidence="2">The sequence shown here is derived from an EMBL/GenBank/DDBJ whole genome shotgun (WGS) entry which is preliminary data.</text>
</comment>
<dbReference type="OrthoDB" id="428342at2759"/>
<feature type="compositionally biased region" description="Polar residues" evidence="1">
    <location>
        <begin position="22"/>
        <end position="51"/>
    </location>
</feature>
<evidence type="ECO:0000313" key="2">
    <source>
        <dbReference type="EMBL" id="KAF6029580.1"/>
    </source>
</evidence>
<dbReference type="GO" id="GO:0030008">
    <property type="term" value="C:TRAPP complex"/>
    <property type="evidence" value="ECO:0007669"/>
    <property type="project" value="TreeGrafter"/>
</dbReference>
<sequence length="552" mass="61093">MMDDQVESSQVETVESKELDTESTANKSMASGLSGDTSCTASTPNISSYFNQAVEDDPFGSIVTESTKERSTSAPAHPAPAAPSVGESQEQSSIFNNELSNQNPPSVHDVSETVSDVSPAETNRMFDAWIPTETTRRFLVQALATGGKFHLPPDKVLKPRLAMADTQADPVYQETFKLRGEVESQKKQTLNLNNVEQNMSGLQQLIKAECWRSALDLTVILLTNMNQGLQPVGNSMESVISESSMKVWAVRVSLLTKLRMYSIAEAECQQFSHMDSPELHFEFHHQLYPGRNGSMVPFSLRLLYACLPQFLGRHNESLDRLFYIREQVTKILHNLQSGGCEDGGATVISEASRTASLSLWRQRELQVLYTLASGLTDMREFRLATKMYEEILVKDADNACFTYSTLARVCLLMGALKCAEKYFKLSTDACKDEELKAGLALLHSGYLNVCSGNYGQAPALFAKAATHPLLTTLAKNNAAASMLYSEQVKTATLVLEELIMSDPSKYLQDTIVTNLCSFYELEVNAALVKKHRLLFLVNQHKGNGFNINCLKV</sequence>
<dbReference type="PANTHER" id="PTHR21581">
    <property type="entry name" value="D-ALANYL-D-ALANINE CARBOXYPEPTIDASE"/>
    <property type="match status" value="1"/>
</dbReference>
<dbReference type="PANTHER" id="PTHR21581:SF6">
    <property type="entry name" value="TRAFFICKING PROTEIN PARTICLE COMPLEX SUBUNIT 12"/>
    <property type="match status" value="1"/>
</dbReference>
<dbReference type="AlphaFoldDB" id="A0A7J7JT78"/>
<dbReference type="EMBL" id="VXIV02001809">
    <property type="protein sequence ID" value="KAF6029580.1"/>
    <property type="molecule type" value="Genomic_DNA"/>
</dbReference>
<evidence type="ECO:0000256" key="1">
    <source>
        <dbReference type="SAM" id="MobiDB-lite"/>
    </source>
</evidence>
<dbReference type="InterPro" id="IPR011990">
    <property type="entry name" value="TPR-like_helical_dom_sf"/>
</dbReference>
<keyword evidence="3" id="KW-1185">Reference proteome</keyword>
<name>A0A7J7JT78_BUGNE</name>
<dbReference type="SUPFAM" id="SSF48452">
    <property type="entry name" value="TPR-like"/>
    <property type="match status" value="1"/>
</dbReference>